<dbReference type="GO" id="GO:0005730">
    <property type="term" value="C:nucleolus"/>
    <property type="evidence" value="ECO:0007669"/>
    <property type="project" value="UniProtKB-SubCell"/>
</dbReference>
<dbReference type="InterPro" id="IPR050755">
    <property type="entry name" value="TRAFAC_YlqF/YawG_RiboMat"/>
</dbReference>
<dbReference type="PROSITE" id="PS51721">
    <property type="entry name" value="G_CP"/>
    <property type="match status" value="1"/>
</dbReference>
<organism evidence="11 12">
    <name type="scientific">Tuber aestivum</name>
    <name type="common">summer truffle</name>
    <dbReference type="NCBI Taxonomy" id="59557"/>
    <lineage>
        <taxon>Eukaryota</taxon>
        <taxon>Fungi</taxon>
        <taxon>Dikarya</taxon>
        <taxon>Ascomycota</taxon>
        <taxon>Pezizomycotina</taxon>
        <taxon>Pezizomycetes</taxon>
        <taxon>Pezizales</taxon>
        <taxon>Tuberaceae</taxon>
        <taxon>Tuber</taxon>
    </lineage>
</organism>
<evidence type="ECO:0000313" key="11">
    <source>
        <dbReference type="EMBL" id="CUS13105.1"/>
    </source>
</evidence>
<evidence type="ECO:0000256" key="2">
    <source>
        <dbReference type="ARBA" id="ARBA00004604"/>
    </source>
</evidence>
<gene>
    <name evidence="11" type="ORF">GSTUAT00002785001</name>
</gene>
<protein>
    <recommendedName>
        <fullName evidence="3 8">Nucleolar GTP-binding protein 2</fullName>
    </recommendedName>
</protein>
<dbReference type="PANTHER" id="PTHR11089">
    <property type="entry name" value="GTP-BINDING PROTEIN-RELATED"/>
    <property type="match status" value="1"/>
</dbReference>
<evidence type="ECO:0000256" key="1">
    <source>
        <dbReference type="ARBA" id="ARBA00003892"/>
    </source>
</evidence>
<dbReference type="InterPro" id="IPR024929">
    <property type="entry name" value="GNL2_CP_dom"/>
</dbReference>
<dbReference type="InterPro" id="IPR030378">
    <property type="entry name" value="G_CP_dom"/>
</dbReference>
<reference evidence="11" key="1">
    <citation type="submission" date="2015-10" db="EMBL/GenBank/DDBJ databases">
        <authorList>
            <person name="Regsiter A."/>
            <person name="william w."/>
        </authorList>
    </citation>
    <scope>NUCLEOTIDE SEQUENCE</scope>
    <source>
        <strain evidence="11">Montdore</strain>
    </source>
</reference>
<feature type="domain" description="CP-type G" evidence="10">
    <location>
        <begin position="218"/>
        <end position="379"/>
    </location>
</feature>
<evidence type="ECO:0000256" key="4">
    <source>
        <dbReference type="ARBA" id="ARBA00022517"/>
    </source>
</evidence>
<dbReference type="GO" id="GO:0005525">
    <property type="term" value="F:GTP binding"/>
    <property type="evidence" value="ECO:0007669"/>
    <property type="project" value="UniProtKB-KW"/>
</dbReference>
<keyword evidence="6 8" id="KW-0342">GTP-binding</keyword>
<evidence type="ECO:0000256" key="5">
    <source>
        <dbReference type="ARBA" id="ARBA00022741"/>
    </source>
</evidence>
<evidence type="ECO:0000313" key="12">
    <source>
        <dbReference type="Proteomes" id="UP001412239"/>
    </source>
</evidence>
<keyword evidence="7 8" id="KW-0539">Nucleus</keyword>
<dbReference type="AlphaFoldDB" id="A0A292Q2A9"/>
<name>A0A292Q2A9_9PEZI</name>
<sequence length="595" mass="66699">MGNFKKEASRRKREKPIGDGMSNVKLKGENFYRDAKKVTRLNTLNEGKPIRNRNGDIIKAASFQSREIPSARVEPNRKWFGNTRVISQSALTSFREAMAVKAADPYQVLLKSNKLPMSLLRDGMEEPGRKVHKAKVHVESQPFAETFGPKAQRKRVKLQVAGLEELVGESELLEVRYKEKLETELLLSGKSAEEKEEEGWIQEAREPIFSKGQSKRIWNELYKVIDSSDVVIHVLDARDPLGTRCRSVEKYIREEAPHKHLIFVLNKCDLIPTSVAASWVRRLSKDYPTLAFHASINNSFGKGSLIQLLRQFSALHSDRKQISVGLIGYPNTGKSSVINTLRKKKVCTVAPIPGETKVWQYITLMRRIFLIDCPGIVPPSAADTETDILLRGVVRVENVSNPEQYIPAVLEKCKRQHVERTYEIKSWTDSVSFLELLARKGGRLLKGGEADMDGVAKMVLNDFMRGKLPWFTAPPKDEEDGDSNVGADIAGRGGRLGEMRKKRTASDMEGTPDGGEKQEDGEEEAEWGGIQDSEDEDGGDEESEDDGGDETGSDGGATLVAEQDAEEESELEEEVEEPKAEIKPQPSSQKRRRRR</sequence>
<feature type="region of interest" description="Disordered" evidence="9">
    <location>
        <begin position="1"/>
        <end position="23"/>
    </location>
</feature>
<evidence type="ECO:0000256" key="6">
    <source>
        <dbReference type="ARBA" id="ARBA00023134"/>
    </source>
</evidence>
<dbReference type="FunFam" id="3.40.50.300:FF:000559">
    <property type="entry name" value="Nuclear/nucleolar GTPase 2"/>
    <property type="match status" value="1"/>
</dbReference>
<evidence type="ECO:0000256" key="3">
    <source>
        <dbReference type="ARBA" id="ARBA00022127"/>
    </source>
</evidence>
<feature type="compositionally biased region" description="Acidic residues" evidence="9">
    <location>
        <begin position="563"/>
        <end position="576"/>
    </location>
</feature>
<keyword evidence="5 8" id="KW-0547">Nucleotide-binding</keyword>
<evidence type="ECO:0000256" key="9">
    <source>
        <dbReference type="SAM" id="MobiDB-lite"/>
    </source>
</evidence>
<dbReference type="EMBL" id="LN890978">
    <property type="protein sequence ID" value="CUS13105.1"/>
    <property type="molecule type" value="Genomic_DNA"/>
</dbReference>
<dbReference type="InterPro" id="IPR023179">
    <property type="entry name" value="GTP-bd_ortho_bundle_sf"/>
</dbReference>
<dbReference type="FunFam" id="1.10.1580.10:FF:000005">
    <property type="entry name" value="Nucleolar GTP-binding protein 2"/>
    <property type="match status" value="1"/>
</dbReference>
<keyword evidence="12" id="KW-1185">Reference proteome</keyword>
<dbReference type="SUPFAM" id="SSF52540">
    <property type="entry name" value="P-loop containing nucleoside triphosphate hydrolases"/>
    <property type="match status" value="1"/>
</dbReference>
<feature type="region of interest" description="Disordered" evidence="9">
    <location>
        <begin position="471"/>
        <end position="595"/>
    </location>
</feature>
<dbReference type="Proteomes" id="UP001412239">
    <property type="component" value="Unassembled WGS sequence"/>
</dbReference>
<dbReference type="GO" id="GO:0042254">
    <property type="term" value="P:ribosome biogenesis"/>
    <property type="evidence" value="ECO:0007669"/>
    <property type="project" value="UniProtKB-KW"/>
</dbReference>
<dbReference type="Pfam" id="PF01926">
    <property type="entry name" value="MMR_HSR1"/>
    <property type="match status" value="1"/>
</dbReference>
<proteinExistence type="inferred from homology"/>
<dbReference type="InterPro" id="IPR012971">
    <property type="entry name" value="NOG2_N_dom"/>
</dbReference>
<dbReference type="CDD" id="cd01858">
    <property type="entry name" value="NGP_1"/>
    <property type="match status" value="1"/>
</dbReference>
<evidence type="ECO:0000256" key="7">
    <source>
        <dbReference type="ARBA" id="ARBA00023242"/>
    </source>
</evidence>
<dbReference type="PANTHER" id="PTHR11089:SF9">
    <property type="entry name" value="NUCLEOLAR GTP-BINDING PROTEIN 2"/>
    <property type="match status" value="1"/>
</dbReference>
<dbReference type="Pfam" id="PF08153">
    <property type="entry name" value="NGP1NT"/>
    <property type="match status" value="1"/>
</dbReference>
<comment type="function">
    <text evidence="1 8">GTPase that associates with pre-60S ribosomal subunits in the nucleolus and is required for their nuclear export and maturation.</text>
</comment>
<evidence type="ECO:0000259" key="10">
    <source>
        <dbReference type="PROSITE" id="PS51721"/>
    </source>
</evidence>
<dbReference type="InterPro" id="IPR027417">
    <property type="entry name" value="P-loop_NTPase"/>
</dbReference>
<accession>A0A292Q2A9</accession>
<comment type="subcellular location">
    <subcellularLocation>
        <location evidence="2 8">Nucleus</location>
        <location evidence="2 8">Nucleolus</location>
    </subcellularLocation>
</comment>
<feature type="compositionally biased region" description="Acidic residues" evidence="9">
    <location>
        <begin position="519"/>
        <end position="552"/>
    </location>
</feature>
<dbReference type="Gene3D" id="3.40.50.300">
    <property type="entry name" value="P-loop containing nucleotide triphosphate hydrolases"/>
    <property type="match status" value="1"/>
</dbReference>
<dbReference type="Gene3D" id="1.10.1580.10">
    <property type="match status" value="1"/>
</dbReference>
<dbReference type="PRINTS" id="PR00326">
    <property type="entry name" value="GTP1OBG"/>
</dbReference>
<evidence type="ECO:0000256" key="8">
    <source>
        <dbReference type="RuleBase" id="RU364023"/>
    </source>
</evidence>
<keyword evidence="4" id="KW-0690">Ribosome biogenesis</keyword>
<dbReference type="InterPro" id="IPR006073">
    <property type="entry name" value="GTP-bd"/>
</dbReference>
<comment type="similarity">
    <text evidence="8">Belongs to the TRAFAC class YlqF/YawG GTPase family. NOG2 subfamily.</text>
</comment>